<protein>
    <recommendedName>
        <fullName evidence="1">Endonuclease/exonuclease/phosphatase domain-containing protein</fullName>
    </recommendedName>
</protein>
<reference evidence="3" key="2">
    <citation type="submission" date="2025-08" db="UniProtKB">
        <authorList>
            <consortium name="RefSeq"/>
        </authorList>
    </citation>
    <scope>IDENTIFICATION</scope>
    <source>
        <tissue evidence="3">Leaf</tissue>
    </source>
</reference>
<name>A0ABM3R920_SPIOL</name>
<proteinExistence type="predicted"/>
<dbReference type="PANTHER" id="PTHR33710:SF71">
    <property type="entry name" value="ENDONUCLEASE_EXONUCLEASE_PHOSPHATASE DOMAIN-CONTAINING PROTEIN"/>
    <property type="match status" value="1"/>
</dbReference>
<keyword evidence="2" id="KW-1185">Reference proteome</keyword>
<accession>A0ABM3R920</accession>
<reference evidence="2" key="1">
    <citation type="journal article" date="2021" name="Nat. Commun.">
        <title>Genomic analyses provide insights into spinach domestication and the genetic basis of agronomic traits.</title>
        <authorList>
            <person name="Cai X."/>
            <person name="Sun X."/>
            <person name="Xu C."/>
            <person name="Sun H."/>
            <person name="Wang X."/>
            <person name="Ge C."/>
            <person name="Zhang Z."/>
            <person name="Wang Q."/>
            <person name="Fei Z."/>
            <person name="Jiao C."/>
            <person name="Wang Q."/>
        </authorList>
    </citation>
    <scope>NUCLEOTIDE SEQUENCE [LARGE SCALE GENOMIC DNA]</scope>
    <source>
        <strain evidence="2">cv. Varoflay</strain>
    </source>
</reference>
<dbReference type="SUPFAM" id="SSF56219">
    <property type="entry name" value="DNase I-like"/>
    <property type="match status" value="1"/>
</dbReference>
<dbReference type="InterPro" id="IPR036691">
    <property type="entry name" value="Endo/exonu/phosph_ase_sf"/>
</dbReference>
<sequence length="406" mass="46887">MKICLWNVRGASKDKFIPHAWIIVEDHRPSILVMVETKCEEYRAREVMYRLRFDDCKVIPSTAKRGEFGFFGRRSETSYVERHAAKLTPPPPQTPWLVMGDLNEITSQADKQGGRPFRFSQCKDMNNFVDAAGLVDLGYDGCPFTWTNARDGAALIRERLDRALVNSPWLHIFPHTKVHHIPRTYSDHAPILISLDNPKVDGPSLFVVKKFEGRDHFLTSIKNWNQNVFGNLYYKRKRLLARINGIQLALANKYSGFLVNLERDLLKQLDDILNKERLIWAQKAGMNWRKYADYNTKYFHILAKIRKSKGKILTLQNDQGEWITDQTSLKSLAVNYFNKLLQTTHVFSSFKNSGLSPCKISDTDKTNLIREVTMEEVKSNLFSMDPIKCPGPDGIQAVFFQKHWDS</sequence>
<dbReference type="Gene3D" id="3.60.10.10">
    <property type="entry name" value="Endonuclease/exonuclease/phosphatase"/>
    <property type="match status" value="1"/>
</dbReference>
<evidence type="ECO:0000313" key="3">
    <source>
        <dbReference type="RefSeq" id="XP_056692109.1"/>
    </source>
</evidence>
<dbReference type="PANTHER" id="PTHR33710">
    <property type="entry name" value="BNAC02G09200D PROTEIN"/>
    <property type="match status" value="1"/>
</dbReference>
<dbReference type="Pfam" id="PF03372">
    <property type="entry name" value="Exo_endo_phos"/>
    <property type="match status" value="1"/>
</dbReference>
<feature type="domain" description="Endonuclease/exonuclease/phosphatase" evidence="1">
    <location>
        <begin position="23"/>
        <end position="188"/>
    </location>
</feature>
<gene>
    <name evidence="3" type="primary">LOC130467585</name>
</gene>
<evidence type="ECO:0000259" key="1">
    <source>
        <dbReference type="Pfam" id="PF03372"/>
    </source>
</evidence>
<dbReference type="RefSeq" id="XP_056692109.1">
    <property type="nucleotide sequence ID" value="XM_056836131.1"/>
</dbReference>
<dbReference type="GeneID" id="130467585"/>
<evidence type="ECO:0000313" key="2">
    <source>
        <dbReference type="Proteomes" id="UP000813463"/>
    </source>
</evidence>
<dbReference type="InterPro" id="IPR005135">
    <property type="entry name" value="Endo/exonuclease/phosphatase"/>
</dbReference>
<dbReference type="Proteomes" id="UP000813463">
    <property type="component" value="Chromosome 2"/>
</dbReference>
<organism evidence="2 3">
    <name type="scientific">Spinacia oleracea</name>
    <name type="common">Spinach</name>
    <dbReference type="NCBI Taxonomy" id="3562"/>
    <lineage>
        <taxon>Eukaryota</taxon>
        <taxon>Viridiplantae</taxon>
        <taxon>Streptophyta</taxon>
        <taxon>Embryophyta</taxon>
        <taxon>Tracheophyta</taxon>
        <taxon>Spermatophyta</taxon>
        <taxon>Magnoliopsida</taxon>
        <taxon>eudicotyledons</taxon>
        <taxon>Gunneridae</taxon>
        <taxon>Pentapetalae</taxon>
        <taxon>Caryophyllales</taxon>
        <taxon>Chenopodiaceae</taxon>
        <taxon>Chenopodioideae</taxon>
        <taxon>Anserineae</taxon>
        <taxon>Spinacia</taxon>
    </lineage>
</organism>